<feature type="compositionally biased region" description="Basic and acidic residues" evidence="1">
    <location>
        <begin position="35"/>
        <end position="44"/>
    </location>
</feature>
<dbReference type="RefSeq" id="WP_123211614.1">
    <property type="nucleotide sequence ID" value="NZ_RJVO01000003.1"/>
</dbReference>
<feature type="region of interest" description="Disordered" evidence="1">
    <location>
        <begin position="24"/>
        <end position="44"/>
    </location>
</feature>
<dbReference type="Proteomes" id="UP000282106">
    <property type="component" value="Unassembled WGS sequence"/>
</dbReference>
<feature type="signal peptide" evidence="2">
    <location>
        <begin position="1"/>
        <end position="21"/>
    </location>
</feature>
<keyword evidence="2" id="KW-0732">Signal</keyword>
<evidence type="ECO:0000313" key="3">
    <source>
        <dbReference type="EMBL" id="ROH91159.1"/>
    </source>
</evidence>
<comment type="caution">
    <text evidence="3">The sequence shown here is derived from an EMBL/GenBank/DDBJ whole genome shotgun (WGS) entry which is preliminary data.</text>
</comment>
<organism evidence="3 4">
    <name type="scientific">Stagnimonas aquatica</name>
    <dbReference type="NCBI Taxonomy" id="2689987"/>
    <lineage>
        <taxon>Bacteria</taxon>
        <taxon>Pseudomonadati</taxon>
        <taxon>Pseudomonadota</taxon>
        <taxon>Gammaproteobacteria</taxon>
        <taxon>Nevskiales</taxon>
        <taxon>Nevskiaceae</taxon>
        <taxon>Stagnimonas</taxon>
    </lineage>
</organism>
<evidence type="ECO:0000256" key="1">
    <source>
        <dbReference type="SAM" id="MobiDB-lite"/>
    </source>
</evidence>
<dbReference type="AlphaFoldDB" id="A0A3N0VEH8"/>
<dbReference type="EMBL" id="RJVO01000003">
    <property type="protein sequence ID" value="ROH91159.1"/>
    <property type="molecule type" value="Genomic_DNA"/>
</dbReference>
<evidence type="ECO:0000313" key="4">
    <source>
        <dbReference type="Proteomes" id="UP000282106"/>
    </source>
</evidence>
<gene>
    <name evidence="3" type="ORF">ED208_09390</name>
</gene>
<name>A0A3N0VEH8_9GAMM</name>
<protein>
    <recommendedName>
        <fullName evidence="5">DUF3613 domain-containing protein</fullName>
    </recommendedName>
</protein>
<proteinExistence type="predicted"/>
<keyword evidence="4" id="KW-1185">Reference proteome</keyword>
<feature type="chain" id="PRO_5018254925" description="DUF3613 domain-containing protein" evidence="2">
    <location>
        <begin position="22"/>
        <end position="113"/>
    </location>
</feature>
<sequence>MSLRSLLAALAGLLLTGGAYAQSTAEEPQALVRPSGERDGTTIVGERESPIGLYITPWRNAAPEKELDRPARFLDEALVPLDPEVFRRQLEYYNTITDHLRSRAAQPAAAAPR</sequence>
<evidence type="ECO:0000256" key="2">
    <source>
        <dbReference type="SAM" id="SignalP"/>
    </source>
</evidence>
<evidence type="ECO:0008006" key="5">
    <source>
        <dbReference type="Google" id="ProtNLM"/>
    </source>
</evidence>
<accession>A0A3N0VEH8</accession>
<reference evidence="3 4" key="1">
    <citation type="submission" date="2018-10" db="EMBL/GenBank/DDBJ databases">
        <authorList>
            <person name="Chen W.-M."/>
        </authorList>
    </citation>
    <scope>NUCLEOTIDE SEQUENCE [LARGE SCALE GENOMIC DNA]</scope>
    <source>
        <strain evidence="3 4">THS-13</strain>
    </source>
</reference>
<dbReference type="InParanoid" id="A0A3N0VEH8"/>